<protein>
    <submittedName>
        <fullName evidence="1">Uncharacterized protein</fullName>
    </submittedName>
</protein>
<accession>C2Y1K4</accession>
<dbReference type="HOGENOM" id="CLU_3324238_0_0_9"/>
<evidence type="ECO:0000313" key="1">
    <source>
        <dbReference type="EMBL" id="EEL68249.1"/>
    </source>
</evidence>
<gene>
    <name evidence="1" type="ORF">bcere0026_48480</name>
</gene>
<dbReference type="Proteomes" id="UP000001753">
    <property type="component" value="Chromosome"/>
</dbReference>
<organism evidence="1">
    <name type="scientific">Bacillus mycoides</name>
    <dbReference type="NCBI Taxonomy" id="1405"/>
    <lineage>
        <taxon>Bacteria</taxon>
        <taxon>Bacillati</taxon>
        <taxon>Bacillota</taxon>
        <taxon>Bacilli</taxon>
        <taxon>Bacillales</taxon>
        <taxon>Bacillaceae</taxon>
        <taxon>Bacillus</taxon>
        <taxon>Bacillus cereus group</taxon>
    </lineage>
</organism>
<dbReference type="AlphaFoldDB" id="C2Y1K4"/>
<comment type="caution">
    <text evidence="1">The sequence shown here is derived from an EMBL/GenBank/DDBJ whole genome shotgun (WGS) entry which is preliminary data.</text>
</comment>
<proteinExistence type="predicted"/>
<reference evidence="1" key="1">
    <citation type="journal article" date="2012" name="Genome Res.">
        <title>Genomic characterization of the Bacillus cereus sensu lato species: Backdrop to the evolution of Bacillus anthracis.</title>
        <authorList>
            <person name="Zwick M.E."/>
            <person name="Joseph S.J."/>
            <person name="Didelot X."/>
            <person name="Chen P.E."/>
            <person name="Bishop-Lilly K.A."/>
            <person name="Stewart A.C."/>
            <person name="Willner K."/>
            <person name="Nolan N."/>
            <person name="Lentz S."/>
            <person name="Thomason M.K."/>
            <person name="Sozhamannan S."/>
            <person name="Mateczun A.J."/>
            <person name="Du L."/>
            <person name="Read T.D."/>
        </authorList>
    </citation>
    <scope>NUCLEOTIDE SEQUENCE [LARGE SCALE GENOMIC DNA]</scope>
    <source>
        <strain evidence="1">AH603</strain>
    </source>
</reference>
<dbReference type="EMBL" id="ACMP01000133">
    <property type="protein sequence ID" value="EEL68249.1"/>
    <property type="molecule type" value="Genomic_DNA"/>
</dbReference>
<name>C2Y1K4_BACMY</name>
<sequence>MAAKSRAIKGEIGLAEIGGNFSPVFLFVGYMRKVRYRE</sequence>